<gene>
    <name evidence="1" type="ORF">PCASD_15351</name>
</gene>
<sequence length="104" mass="11687">MVFQSIGGRNSIVVPGRLENAGLFETMCARNVGLGLGRFHNARGYQLFWKPTEAKRTAPVVYRPIPNLVSKQGKTLNHRLQEYKDEIIEQHTDSGSLTFSLCKP</sequence>
<protein>
    <submittedName>
        <fullName evidence="1">Uncharacterized protein</fullName>
    </submittedName>
</protein>
<accession>A0A2N5UHJ0</accession>
<dbReference type="Proteomes" id="UP000235392">
    <property type="component" value="Unassembled WGS sequence"/>
</dbReference>
<evidence type="ECO:0000313" key="1">
    <source>
        <dbReference type="EMBL" id="PLW37212.1"/>
    </source>
</evidence>
<dbReference type="AlphaFoldDB" id="A0A2N5UHJ0"/>
<comment type="caution">
    <text evidence="1">The sequence shown here is derived from an EMBL/GenBank/DDBJ whole genome shotgun (WGS) entry which is preliminary data.</text>
</comment>
<evidence type="ECO:0000313" key="2">
    <source>
        <dbReference type="Proteomes" id="UP000235392"/>
    </source>
</evidence>
<proteinExistence type="predicted"/>
<dbReference type="EMBL" id="PGCI01000146">
    <property type="protein sequence ID" value="PLW37212.1"/>
    <property type="molecule type" value="Genomic_DNA"/>
</dbReference>
<name>A0A2N5UHJ0_9BASI</name>
<organism evidence="1 2">
    <name type="scientific">Puccinia coronata f. sp. avenae</name>
    <dbReference type="NCBI Taxonomy" id="200324"/>
    <lineage>
        <taxon>Eukaryota</taxon>
        <taxon>Fungi</taxon>
        <taxon>Dikarya</taxon>
        <taxon>Basidiomycota</taxon>
        <taxon>Pucciniomycotina</taxon>
        <taxon>Pucciniomycetes</taxon>
        <taxon>Pucciniales</taxon>
        <taxon>Pucciniaceae</taxon>
        <taxon>Puccinia</taxon>
    </lineage>
</organism>
<reference evidence="1 2" key="1">
    <citation type="submission" date="2017-11" db="EMBL/GenBank/DDBJ databases">
        <title>De novo assembly and phasing of dikaryotic genomes from two isolates of Puccinia coronata f. sp. avenae, the causal agent of oat crown rust.</title>
        <authorList>
            <person name="Miller M.E."/>
            <person name="Zhang Y."/>
            <person name="Omidvar V."/>
            <person name="Sperschneider J."/>
            <person name="Schwessinger B."/>
            <person name="Raley C."/>
            <person name="Palmer J.M."/>
            <person name="Garnica D."/>
            <person name="Upadhyaya N."/>
            <person name="Rathjen J."/>
            <person name="Taylor J.M."/>
            <person name="Park R.F."/>
            <person name="Dodds P.N."/>
            <person name="Hirsch C.D."/>
            <person name="Kianian S.F."/>
            <person name="Figueroa M."/>
        </authorList>
    </citation>
    <scope>NUCLEOTIDE SEQUENCE [LARGE SCALE GENOMIC DNA]</scope>
    <source>
        <strain evidence="1">12SD80</strain>
    </source>
</reference>